<evidence type="ECO:0000256" key="1">
    <source>
        <dbReference type="ARBA" id="ARBA00004496"/>
    </source>
</evidence>
<protein>
    <recommendedName>
        <fullName evidence="3">tRNA threonylcarbamoyladenosine biosynthesis protein TsaE</fullName>
    </recommendedName>
    <alternativeName>
        <fullName evidence="10">t(6)A37 threonylcarbamoyladenosine biosynthesis protein TsaE</fullName>
    </alternativeName>
</protein>
<keyword evidence="9" id="KW-0460">Magnesium</keyword>
<dbReference type="GO" id="GO:0005524">
    <property type="term" value="F:ATP binding"/>
    <property type="evidence" value="ECO:0007669"/>
    <property type="project" value="UniProtKB-KW"/>
</dbReference>
<dbReference type="GO" id="GO:0002949">
    <property type="term" value="P:tRNA threonylcarbamoyladenosine modification"/>
    <property type="evidence" value="ECO:0007669"/>
    <property type="project" value="InterPro"/>
</dbReference>
<dbReference type="Pfam" id="PF02367">
    <property type="entry name" value="TsaE"/>
    <property type="match status" value="1"/>
</dbReference>
<dbReference type="InterPro" id="IPR011009">
    <property type="entry name" value="Kinase-like_dom_sf"/>
</dbReference>
<dbReference type="SUPFAM" id="SSF52540">
    <property type="entry name" value="P-loop containing nucleoside triphosphate hydrolases"/>
    <property type="match status" value="1"/>
</dbReference>
<keyword evidence="8" id="KW-0067">ATP-binding</keyword>
<dbReference type="PIRSF" id="PIRSF036599">
    <property type="entry name" value="AtpPhos"/>
    <property type="match status" value="1"/>
</dbReference>
<feature type="domain" description="Aminoglycoside phosphotransferase" evidence="11">
    <location>
        <begin position="173"/>
        <end position="421"/>
    </location>
</feature>
<gene>
    <name evidence="12" type="ORF">A7J57_11940</name>
</gene>
<dbReference type="NCBIfam" id="TIGR00150">
    <property type="entry name" value="T6A_YjeE"/>
    <property type="match status" value="1"/>
</dbReference>
<dbReference type="InterPro" id="IPR002575">
    <property type="entry name" value="Aminoglycoside_PTrfase"/>
</dbReference>
<keyword evidence="12" id="KW-0808">Transferase</keyword>
<keyword evidence="4" id="KW-0963">Cytoplasm</keyword>
<proteinExistence type="inferred from homology"/>
<comment type="subcellular location">
    <subcellularLocation>
        <location evidence="1">Cytoplasm</location>
    </subcellularLocation>
</comment>
<dbReference type="InterPro" id="IPR003442">
    <property type="entry name" value="T6A_TsaE"/>
</dbReference>
<organism evidence="12 13">
    <name type="scientific">Agrobacterium tumefaciens</name>
    <dbReference type="NCBI Taxonomy" id="358"/>
    <lineage>
        <taxon>Bacteria</taxon>
        <taxon>Pseudomonadati</taxon>
        <taxon>Pseudomonadota</taxon>
        <taxon>Alphaproteobacteria</taxon>
        <taxon>Hyphomicrobiales</taxon>
        <taxon>Rhizobiaceae</taxon>
        <taxon>Rhizobium/Agrobacterium group</taxon>
        <taxon>Agrobacterium</taxon>
        <taxon>Agrobacterium tumefaciens complex</taxon>
    </lineage>
</organism>
<evidence type="ECO:0000256" key="3">
    <source>
        <dbReference type="ARBA" id="ARBA00019010"/>
    </source>
</evidence>
<evidence type="ECO:0000259" key="11">
    <source>
        <dbReference type="Pfam" id="PF01636"/>
    </source>
</evidence>
<dbReference type="Proteomes" id="UP000077098">
    <property type="component" value="Unassembled WGS sequence"/>
</dbReference>
<keyword evidence="7" id="KW-0547">Nucleotide-binding</keyword>
<sequence>MSEDTSPITISLEGETDTIRLGEDLALALKPGDCLALIGDLGAGKSTLARAFIRAMADEPNLEVPSPTFTLIQTYDARIPVAHLDLYRLSDVSELDELGIDEMLEDGICLIEWPDIAAEVLPAQQTILLRLTHAGNGRLATIEAPPQARSRLDRVFAIRKFLGDHGTADAARRFLSGDASTRAYETISADGADLILMDWRRPMRGAIAADGKTYAEIAHLAQDARPFVAIGDYLKDMGFCAPDILAVDLDQGILLLEDLGREGVLASDGTPIEERYLQSVACLAALHQTPPPNLLPMRDGGTYEVPPFDREAIKIEVSLLVEWYLPHKRGKPLTDSEKQEYEAIWDGLIDSLAGCETGLLLRDFHSPNILWQAWNEGVRRVGLIDFQDAMIGPTAYDLASIVQDARVTISPELQARLLSHYMSRRKTVASFDEATFLKAFAIMSAQRNCKLAGIWVRLLERDGKPGYMKHMPRTFRYLLAALSHPELAPLKQWCIRMGMDFNDEHG</sequence>
<dbReference type="RefSeq" id="WP_063951581.1">
    <property type="nucleotide sequence ID" value="NZ_LXPS01000040.1"/>
</dbReference>
<keyword evidence="6" id="KW-0479">Metal-binding</keyword>
<dbReference type="GO" id="GO:0046872">
    <property type="term" value="F:metal ion binding"/>
    <property type="evidence" value="ECO:0007669"/>
    <property type="project" value="UniProtKB-KW"/>
</dbReference>
<dbReference type="Pfam" id="PF01636">
    <property type="entry name" value="APH"/>
    <property type="match status" value="1"/>
</dbReference>
<dbReference type="GO" id="GO:0005737">
    <property type="term" value="C:cytoplasm"/>
    <property type="evidence" value="ECO:0007669"/>
    <property type="project" value="UniProtKB-SubCell"/>
</dbReference>
<evidence type="ECO:0000256" key="8">
    <source>
        <dbReference type="ARBA" id="ARBA00022840"/>
    </source>
</evidence>
<dbReference type="Gene3D" id="3.90.1200.10">
    <property type="match status" value="1"/>
</dbReference>
<dbReference type="InterPro" id="IPR027417">
    <property type="entry name" value="P-loop_NTPase"/>
</dbReference>
<keyword evidence="5" id="KW-0819">tRNA processing</keyword>
<dbReference type="InterPro" id="IPR012180">
    <property type="entry name" value="Bifunc_ATPase/PTrfase"/>
</dbReference>
<dbReference type="PANTHER" id="PTHR33540:SF2">
    <property type="entry name" value="TRNA THREONYLCARBAMOYLADENOSINE BIOSYNTHESIS PROTEIN TSAE"/>
    <property type="match status" value="1"/>
</dbReference>
<evidence type="ECO:0000256" key="7">
    <source>
        <dbReference type="ARBA" id="ARBA00022741"/>
    </source>
</evidence>
<evidence type="ECO:0000313" key="13">
    <source>
        <dbReference type="Proteomes" id="UP000077098"/>
    </source>
</evidence>
<evidence type="ECO:0000313" key="12">
    <source>
        <dbReference type="EMBL" id="OAE36952.1"/>
    </source>
</evidence>
<evidence type="ECO:0000256" key="10">
    <source>
        <dbReference type="ARBA" id="ARBA00032441"/>
    </source>
</evidence>
<dbReference type="SUPFAM" id="SSF56112">
    <property type="entry name" value="Protein kinase-like (PK-like)"/>
    <property type="match status" value="1"/>
</dbReference>
<evidence type="ECO:0000256" key="5">
    <source>
        <dbReference type="ARBA" id="ARBA00022694"/>
    </source>
</evidence>
<evidence type="ECO:0000256" key="6">
    <source>
        <dbReference type="ARBA" id="ARBA00022723"/>
    </source>
</evidence>
<accession>A0A176WUQ3</accession>
<dbReference type="PANTHER" id="PTHR33540">
    <property type="entry name" value="TRNA THREONYLCARBAMOYLADENOSINE BIOSYNTHESIS PROTEIN TSAE"/>
    <property type="match status" value="1"/>
</dbReference>
<evidence type="ECO:0000256" key="2">
    <source>
        <dbReference type="ARBA" id="ARBA00007599"/>
    </source>
</evidence>
<comment type="caution">
    <text evidence="12">The sequence shown here is derived from an EMBL/GenBank/DDBJ whole genome shotgun (WGS) entry which is preliminary data.</text>
</comment>
<dbReference type="EMBL" id="LXPS01000040">
    <property type="protein sequence ID" value="OAE36952.1"/>
    <property type="molecule type" value="Genomic_DNA"/>
</dbReference>
<name>A0A176WUQ3_AGRTU</name>
<dbReference type="GO" id="GO:0016740">
    <property type="term" value="F:transferase activity"/>
    <property type="evidence" value="ECO:0007669"/>
    <property type="project" value="UniProtKB-KW"/>
</dbReference>
<evidence type="ECO:0000256" key="4">
    <source>
        <dbReference type="ARBA" id="ARBA00022490"/>
    </source>
</evidence>
<dbReference type="Gene3D" id="3.40.50.300">
    <property type="entry name" value="P-loop containing nucleotide triphosphate hydrolases"/>
    <property type="match status" value="1"/>
</dbReference>
<comment type="similarity">
    <text evidence="2">Belongs to the TsaE family.</text>
</comment>
<evidence type="ECO:0000256" key="9">
    <source>
        <dbReference type="ARBA" id="ARBA00022842"/>
    </source>
</evidence>
<dbReference type="AlphaFoldDB" id="A0A176WUQ3"/>
<reference evidence="12 13" key="1">
    <citation type="submission" date="2016-05" db="EMBL/GenBank/DDBJ databases">
        <authorList>
            <person name="Lavstsen T."/>
            <person name="Jespersen J.S."/>
        </authorList>
    </citation>
    <scope>NUCLEOTIDE SEQUENCE [LARGE SCALE GENOMIC DNA]</scope>
    <source>
        <strain evidence="12 13">KCJ1736</strain>
    </source>
</reference>